<comment type="caution">
    <text evidence="3">The sequence shown here is derived from an EMBL/GenBank/DDBJ whole genome shotgun (WGS) entry which is preliminary data.</text>
</comment>
<dbReference type="Pfam" id="PF00106">
    <property type="entry name" value="adh_short"/>
    <property type="match status" value="1"/>
</dbReference>
<dbReference type="InterPro" id="IPR036291">
    <property type="entry name" value="NAD(P)-bd_dom_sf"/>
</dbReference>
<dbReference type="AlphaFoldDB" id="A0AAJ0FKV9"/>
<reference evidence="3" key="1">
    <citation type="submission" date="2023-06" db="EMBL/GenBank/DDBJ databases">
        <title>Genome-scale phylogeny and comparative genomics of the fungal order Sordariales.</title>
        <authorList>
            <consortium name="Lawrence Berkeley National Laboratory"/>
            <person name="Hensen N."/>
            <person name="Bonometti L."/>
            <person name="Westerberg I."/>
            <person name="Brannstrom I.O."/>
            <person name="Guillou S."/>
            <person name="Cros-Aarteil S."/>
            <person name="Calhoun S."/>
            <person name="Haridas S."/>
            <person name="Kuo A."/>
            <person name="Mondo S."/>
            <person name="Pangilinan J."/>
            <person name="Riley R."/>
            <person name="Labutti K."/>
            <person name="Andreopoulos B."/>
            <person name="Lipzen A."/>
            <person name="Chen C."/>
            <person name="Yanf M."/>
            <person name="Daum C."/>
            <person name="Ng V."/>
            <person name="Clum A."/>
            <person name="Steindorff A."/>
            <person name="Ohm R."/>
            <person name="Martin F."/>
            <person name="Silar P."/>
            <person name="Natvig D."/>
            <person name="Lalanne C."/>
            <person name="Gautier V."/>
            <person name="Ament-Velasquez S.L."/>
            <person name="Kruys A."/>
            <person name="Hutchinson M.I."/>
            <person name="Powell A.J."/>
            <person name="Barry K."/>
            <person name="Miller A.N."/>
            <person name="Grigoriev I.V."/>
            <person name="Debuchy R."/>
            <person name="Gladieux P."/>
            <person name="Thoren M.H."/>
            <person name="Johannesson H."/>
        </authorList>
    </citation>
    <scope>NUCLEOTIDE SEQUENCE</scope>
    <source>
        <strain evidence="3">8032-3</strain>
    </source>
</reference>
<dbReference type="GeneID" id="85311533"/>
<accession>A0AAJ0FKV9</accession>
<proteinExistence type="inferred from homology"/>
<sequence>METVLVVGASGNIGVSVIIAALRSGRQVLAVVRNKAAEDRLFQHVGTKEGITTVEADVTTEDGVQTVVEQVKGGKLPAFQHVYSAVGVLKWTSPIQNLDIPAFREVMHVNLEANFFAYRATVPYLIEQGNPNATWTLITGGAGDFGIAGVTAVSQGALYSLASVACLENAKTNIRFNEVYLCYRVDYDSVSEEKGNADCIKASDFARVYEGILANKDITASRVSVFGPQDVDDLKHKKKLPKSKWTES</sequence>
<dbReference type="Proteomes" id="UP001244011">
    <property type="component" value="Unassembled WGS sequence"/>
</dbReference>
<evidence type="ECO:0000313" key="4">
    <source>
        <dbReference type="Proteomes" id="UP001244011"/>
    </source>
</evidence>
<dbReference type="CDD" id="cd05233">
    <property type="entry name" value="SDR_c"/>
    <property type="match status" value="1"/>
</dbReference>
<comment type="similarity">
    <text evidence="1">Belongs to the short-chain dehydrogenases/reductases (SDR) family.</text>
</comment>
<keyword evidence="4" id="KW-1185">Reference proteome</keyword>
<evidence type="ECO:0000256" key="1">
    <source>
        <dbReference type="ARBA" id="ARBA00006484"/>
    </source>
</evidence>
<dbReference type="PANTHER" id="PTHR43669">
    <property type="entry name" value="5-KETO-D-GLUCONATE 5-REDUCTASE"/>
    <property type="match status" value="1"/>
</dbReference>
<dbReference type="EMBL" id="MU839013">
    <property type="protein sequence ID" value="KAK1766019.1"/>
    <property type="molecule type" value="Genomic_DNA"/>
</dbReference>
<dbReference type="PANTHER" id="PTHR43669:SF3">
    <property type="entry name" value="ALCOHOL DEHYDROGENASE, PUTATIVE (AFU_ORTHOLOGUE AFUA_3G03445)-RELATED"/>
    <property type="match status" value="1"/>
</dbReference>
<evidence type="ECO:0000313" key="3">
    <source>
        <dbReference type="EMBL" id="KAK1766019.1"/>
    </source>
</evidence>
<dbReference type="RefSeq" id="XP_060282232.1">
    <property type="nucleotide sequence ID" value="XM_060428346.1"/>
</dbReference>
<gene>
    <name evidence="3" type="ORF">QBC33DRAFT_543170</name>
</gene>
<name>A0AAJ0FKV9_9PEZI</name>
<dbReference type="Gene3D" id="3.40.50.720">
    <property type="entry name" value="NAD(P)-binding Rossmann-like Domain"/>
    <property type="match status" value="1"/>
</dbReference>
<dbReference type="SUPFAM" id="SSF51735">
    <property type="entry name" value="NAD(P)-binding Rossmann-fold domains"/>
    <property type="match status" value="1"/>
</dbReference>
<keyword evidence="2" id="KW-0560">Oxidoreductase</keyword>
<dbReference type="InterPro" id="IPR002347">
    <property type="entry name" value="SDR_fam"/>
</dbReference>
<protein>
    <submittedName>
        <fullName evidence="3">Uncharacterized protein</fullName>
    </submittedName>
</protein>
<dbReference type="GO" id="GO:0016491">
    <property type="term" value="F:oxidoreductase activity"/>
    <property type="evidence" value="ECO:0007669"/>
    <property type="project" value="UniProtKB-KW"/>
</dbReference>
<organism evidence="3 4">
    <name type="scientific">Phialemonium atrogriseum</name>
    <dbReference type="NCBI Taxonomy" id="1093897"/>
    <lineage>
        <taxon>Eukaryota</taxon>
        <taxon>Fungi</taxon>
        <taxon>Dikarya</taxon>
        <taxon>Ascomycota</taxon>
        <taxon>Pezizomycotina</taxon>
        <taxon>Sordariomycetes</taxon>
        <taxon>Sordariomycetidae</taxon>
        <taxon>Cephalothecales</taxon>
        <taxon>Cephalothecaceae</taxon>
        <taxon>Phialemonium</taxon>
    </lineage>
</organism>
<evidence type="ECO:0000256" key="2">
    <source>
        <dbReference type="ARBA" id="ARBA00023002"/>
    </source>
</evidence>